<evidence type="ECO:0000256" key="5">
    <source>
        <dbReference type="ARBA" id="ARBA00024042"/>
    </source>
</evidence>
<organism evidence="7 8">
    <name type="scientific">Lacimonas salitolerans</name>
    <dbReference type="NCBI Taxonomy" id="1323750"/>
    <lineage>
        <taxon>Bacteria</taxon>
        <taxon>Pseudomonadati</taxon>
        <taxon>Pseudomonadota</taxon>
        <taxon>Alphaproteobacteria</taxon>
        <taxon>Rhodobacterales</taxon>
        <taxon>Paracoccaceae</taxon>
        <taxon>Lacimonas</taxon>
    </lineage>
</organism>
<evidence type="ECO:0000313" key="7">
    <source>
        <dbReference type="EMBL" id="MFD1508266.1"/>
    </source>
</evidence>
<evidence type="ECO:0000256" key="1">
    <source>
        <dbReference type="ARBA" id="ARBA00001917"/>
    </source>
</evidence>
<feature type="domain" description="FMN hydroxy acid dehydrogenase" evidence="6">
    <location>
        <begin position="2"/>
        <end position="378"/>
    </location>
</feature>
<keyword evidence="2" id="KW-0285">Flavoprotein</keyword>
<dbReference type="EMBL" id="JBHUDD010000027">
    <property type="protein sequence ID" value="MFD1508266.1"/>
    <property type="molecule type" value="Genomic_DNA"/>
</dbReference>
<evidence type="ECO:0000259" key="6">
    <source>
        <dbReference type="PROSITE" id="PS51349"/>
    </source>
</evidence>
<sequence>MDLHTTYPGLDDLKHRARARLPKFVWEYLDSATGAEATKHRNRAQLDSILMRPSILHGPIEHDLTTRLLGDTWSLPFGVAPVGMSGLIWPDAERILARNAARAGIPYCLSTVACQTPEQVGRYTDGKGWFQLYPPKDPEIRQDMITRARDAGFRTLVLTVDLPAPSRRERQTRSGLTQPPRLTPRLLAQIAARPPWALATAINGRPRMPTIAKYAPDTPGMAPTEHIGYILRTSPDWDYLRWLRDHWDGPFVVKGVLNASDATALEQAGVDGIWVSNHAGRQFDAAPASIEVLPDIRAATALPIIFDSGVGGGLDILRAIALGADMVMMGRAWHFALAALGRDGPPHLTEMFKRDIEANMGQIGAARLSDVAKRVISQ</sequence>
<dbReference type="InterPro" id="IPR013785">
    <property type="entry name" value="Aldolase_TIM"/>
</dbReference>
<dbReference type="InterPro" id="IPR000262">
    <property type="entry name" value="FMN-dep_DH"/>
</dbReference>
<dbReference type="GO" id="GO:0016491">
    <property type="term" value="F:oxidoreductase activity"/>
    <property type="evidence" value="ECO:0007669"/>
    <property type="project" value="UniProtKB-KW"/>
</dbReference>
<comment type="cofactor">
    <cofactor evidence="1">
        <name>FMN</name>
        <dbReference type="ChEBI" id="CHEBI:58210"/>
    </cofactor>
</comment>
<comment type="caution">
    <text evidence="7">The sequence shown here is derived from an EMBL/GenBank/DDBJ whole genome shotgun (WGS) entry which is preliminary data.</text>
</comment>
<keyword evidence="4 7" id="KW-0560">Oxidoreductase</keyword>
<accession>A0ABW4ECS9</accession>
<dbReference type="Proteomes" id="UP001597186">
    <property type="component" value="Unassembled WGS sequence"/>
</dbReference>
<dbReference type="EC" id="1.-.-.-" evidence="7"/>
<dbReference type="InterPro" id="IPR012133">
    <property type="entry name" value="Alpha-hydoxy_acid_DH_FMN"/>
</dbReference>
<proteinExistence type="inferred from homology"/>
<dbReference type="CDD" id="cd02809">
    <property type="entry name" value="alpha_hydroxyacid_oxid_FMN"/>
    <property type="match status" value="1"/>
</dbReference>
<dbReference type="Pfam" id="PF01070">
    <property type="entry name" value="FMN_dh"/>
    <property type="match status" value="1"/>
</dbReference>
<dbReference type="Gene3D" id="3.20.20.70">
    <property type="entry name" value="Aldolase class I"/>
    <property type="match status" value="1"/>
</dbReference>
<evidence type="ECO:0000256" key="3">
    <source>
        <dbReference type="ARBA" id="ARBA00022643"/>
    </source>
</evidence>
<name>A0ABW4ECS9_9RHOB</name>
<evidence type="ECO:0000256" key="4">
    <source>
        <dbReference type="ARBA" id="ARBA00023002"/>
    </source>
</evidence>
<dbReference type="SUPFAM" id="SSF51395">
    <property type="entry name" value="FMN-linked oxidoreductases"/>
    <property type="match status" value="1"/>
</dbReference>
<reference evidence="8" key="1">
    <citation type="journal article" date="2019" name="Int. J. Syst. Evol. Microbiol.">
        <title>The Global Catalogue of Microorganisms (GCM) 10K type strain sequencing project: providing services to taxonomists for standard genome sequencing and annotation.</title>
        <authorList>
            <consortium name="The Broad Institute Genomics Platform"/>
            <consortium name="The Broad Institute Genome Sequencing Center for Infectious Disease"/>
            <person name="Wu L."/>
            <person name="Ma J."/>
        </authorList>
    </citation>
    <scope>NUCLEOTIDE SEQUENCE [LARGE SCALE GENOMIC DNA]</scope>
    <source>
        <strain evidence="8">CGMCC 1.12477</strain>
    </source>
</reference>
<evidence type="ECO:0000256" key="2">
    <source>
        <dbReference type="ARBA" id="ARBA00022630"/>
    </source>
</evidence>
<keyword evidence="8" id="KW-1185">Reference proteome</keyword>
<gene>
    <name evidence="7" type="ORF">ACFTOW_02460</name>
</gene>
<dbReference type="InterPro" id="IPR037396">
    <property type="entry name" value="FMN_HAD"/>
</dbReference>
<comment type="similarity">
    <text evidence="5">Belongs to the FMN-dependent alpha-hydroxy acid dehydrogenase family.</text>
</comment>
<protein>
    <submittedName>
        <fullName evidence="7">Alpha-hydroxy acid oxidase</fullName>
        <ecNumber evidence="7">1.-.-.-</ecNumber>
    </submittedName>
</protein>
<evidence type="ECO:0000313" key="8">
    <source>
        <dbReference type="Proteomes" id="UP001597186"/>
    </source>
</evidence>
<keyword evidence="3" id="KW-0288">FMN</keyword>
<dbReference type="PANTHER" id="PTHR10578:SF107">
    <property type="entry name" value="2-HYDROXYACID OXIDASE 1"/>
    <property type="match status" value="1"/>
</dbReference>
<dbReference type="RefSeq" id="WP_379912721.1">
    <property type="nucleotide sequence ID" value="NZ_JBHUDD010000027.1"/>
</dbReference>
<dbReference type="PROSITE" id="PS51349">
    <property type="entry name" value="FMN_HYDROXY_ACID_DH_2"/>
    <property type="match status" value="1"/>
</dbReference>
<dbReference type="PANTHER" id="PTHR10578">
    <property type="entry name" value="S -2-HYDROXY-ACID OXIDASE-RELATED"/>
    <property type="match status" value="1"/>
</dbReference>
<dbReference type="PIRSF" id="PIRSF000138">
    <property type="entry name" value="Al-hdrx_acd_dh"/>
    <property type="match status" value="1"/>
</dbReference>